<organism evidence="1 2">
    <name type="scientific">Colletotrichum truncatum</name>
    <name type="common">Anthracnose fungus</name>
    <name type="synonym">Colletotrichum capsici</name>
    <dbReference type="NCBI Taxonomy" id="5467"/>
    <lineage>
        <taxon>Eukaryota</taxon>
        <taxon>Fungi</taxon>
        <taxon>Dikarya</taxon>
        <taxon>Ascomycota</taxon>
        <taxon>Pezizomycotina</taxon>
        <taxon>Sordariomycetes</taxon>
        <taxon>Hypocreomycetidae</taxon>
        <taxon>Glomerellales</taxon>
        <taxon>Glomerellaceae</taxon>
        <taxon>Colletotrichum</taxon>
        <taxon>Colletotrichum truncatum species complex</taxon>
    </lineage>
</organism>
<evidence type="ECO:0000313" key="1">
    <source>
        <dbReference type="EMBL" id="KAL0930619.1"/>
    </source>
</evidence>
<reference evidence="1 2" key="1">
    <citation type="journal article" date="2020" name="Phytopathology">
        <title>Genome Sequence Resources of Colletotrichum truncatum, C. plurivorum, C. musicola, and C. sojae: Four Species Pathogenic to Soybean (Glycine max).</title>
        <authorList>
            <person name="Rogerio F."/>
            <person name="Boufleur T.R."/>
            <person name="Ciampi-Guillardi M."/>
            <person name="Sukno S.A."/>
            <person name="Thon M.R."/>
            <person name="Massola Junior N.S."/>
            <person name="Baroncelli R."/>
        </authorList>
    </citation>
    <scope>NUCLEOTIDE SEQUENCE [LARGE SCALE GENOMIC DNA]</scope>
    <source>
        <strain evidence="1 2">CMES1059</strain>
    </source>
</reference>
<proteinExistence type="predicted"/>
<gene>
    <name evidence="1" type="ORF">CTRU02_214694</name>
</gene>
<dbReference type="EMBL" id="VUJX02000011">
    <property type="protein sequence ID" value="KAL0930619.1"/>
    <property type="molecule type" value="Genomic_DNA"/>
</dbReference>
<dbReference type="Proteomes" id="UP000805649">
    <property type="component" value="Unassembled WGS sequence"/>
</dbReference>
<comment type="caution">
    <text evidence="1">The sequence shown here is derived from an EMBL/GenBank/DDBJ whole genome shotgun (WGS) entry which is preliminary data.</text>
</comment>
<name>A0ACC3YFF7_COLTU</name>
<protein>
    <submittedName>
        <fullName evidence="1">Uncharacterized protein</fullName>
    </submittedName>
</protein>
<evidence type="ECO:0000313" key="2">
    <source>
        <dbReference type="Proteomes" id="UP000805649"/>
    </source>
</evidence>
<accession>A0ACC3YFF7</accession>
<keyword evidence="2" id="KW-1185">Reference proteome</keyword>
<sequence>MFSKFKNDNGRWWLDFLPDKGKTFGRPSRTAYALPENRSDYYSFRVNTDVYGYAFTNSNSEMKSSTIVLILYLPTVIVFLFWSLMVGVTSASWDCLSELLILALKSPPPPEEVTVGSSAGVSTLRPLKERYWIVNTGEQLVFKLSRGEKCPEEERVKISTV</sequence>